<comment type="caution">
    <text evidence="1">The sequence shown here is derived from an EMBL/GenBank/DDBJ whole genome shotgun (WGS) entry which is preliminary data.</text>
</comment>
<keyword evidence="2" id="KW-1185">Reference proteome</keyword>
<evidence type="ECO:0000313" key="2">
    <source>
        <dbReference type="Proteomes" id="UP001066276"/>
    </source>
</evidence>
<organism evidence="1 2">
    <name type="scientific">Pleurodeles waltl</name>
    <name type="common">Iberian ribbed newt</name>
    <dbReference type="NCBI Taxonomy" id="8319"/>
    <lineage>
        <taxon>Eukaryota</taxon>
        <taxon>Metazoa</taxon>
        <taxon>Chordata</taxon>
        <taxon>Craniata</taxon>
        <taxon>Vertebrata</taxon>
        <taxon>Euteleostomi</taxon>
        <taxon>Amphibia</taxon>
        <taxon>Batrachia</taxon>
        <taxon>Caudata</taxon>
        <taxon>Salamandroidea</taxon>
        <taxon>Salamandridae</taxon>
        <taxon>Pleurodelinae</taxon>
        <taxon>Pleurodeles</taxon>
    </lineage>
</organism>
<accession>A0AAV7VPG1</accession>
<dbReference type="AlphaFoldDB" id="A0AAV7VPG1"/>
<proteinExistence type="predicted"/>
<protein>
    <submittedName>
        <fullName evidence="1">Uncharacterized protein</fullName>
    </submittedName>
</protein>
<name>A0AAV7VPG1_PLEWA</name>
<reference evidence="1" key="1">
    <citation type="journal article" date="2022" name="bioRxiv">
        <title>Sequencing and chromosome-scale assembly of the giantPleurodeles waltlgenome.</title>
        <authorList>
            <person name="Brown T."/>
            <person name="Elewa A."/>
            <person name="Iarovenko S."/>
            <person name="Subramanian E."/>
            <person name="Araus A.J."/>
            <person name="Petzold A."/>
            <person name="Susuki M."/>
            <person name="Suzuki K.-i.T."/>
            <person name="Hayashi T."/>
            <person name="Toyoda A."/>
            <person name="Oliveira C."/>
            <person name="Osipova E."/>
            <person name="Leigh N.D."/>
            <person name="Simon A."/>
            <person name="Yun M.H."/>
        </authorList>
    </citation>
    <scope>NUCLEOTIDE SEQUENCE</scope>
    <source>
        <strain evidence="1">20211129_DDA</strain>
        <tissue evidence="1">Liver</tissue>
    </source>
</reference>
<dbReference type="EMBL" id="JANPWB010000003">
    <property type="protein sequence ID" value="KAJ1202510.1"/>
    <property type="molecule type" value="Genomic_DNA"/>
</dbReference>
<evidence type="ECO:0000313" key="1">
    <source>
        <dbReference type="EMBL" id="KAJ1202510.1"/>
    </source>
</evidence>
<sequence length="79" mass="8442">MWGSGELGDAYWFSQKYIAGQVVAAPGDQIEDGIANTGKAAGFRAGADLNARGGDNPKLAEPQILFLNYGSGWKQLRVR</sequence>
<gene>
    <name evidence="1" type="ORF">NDU88_006309</name>
</gene>
<dbReference type="Proteomes" id="UP001066276">
    <property type="component" value="Chromosome 2_1"/>
</dbReference>